<sequence>MPIYSYIEVSNFINKCMRDKQYKKYESTYYGKCMAEAVKEFIGGKIKGDPWLKQNITKRNLNGFIRQLNNILDFAYRNPKNTTGFGLTGYTYHIKYKLLANFKQNKIGKYFSYFLDEAEDEGSTYHANNAWGKEKNGYCRWYRFHLDLIIILAMANRNLLRACGFSKTRIHHINEADYTIPAVPSDFEFNSAMHLRINRKIFRKEVFLFNKFHNFQVIYLIRQVIYQDEDFFYFKNFISSGWEHGLNEIGRDYTVVGQLKRVMRKRVFADYIEVDINAAMQSTFLWLISLDSRKKWYEPDYDKIRKDLPMLHKLTGTSMEKNKVRALFAKTFNVDIVDAKLIILQLTVAPGSNVIRKYCKDKPPKTKKMARILANKLSKECNLVRKILLDRWYDRTTNENPNFRIGTLLLRDLPEMIDEVIKLGDSKRIKGGRGRSRKDRTMFRIYEAVERQIRIEMIRFLRSKGIDEVYQIHDCVIFPRHAATEPSTLEMLSEHIRKKIGCRLGFSHEVYNQANQNKDVQAENKKISEEVRRGINPAAYLGHEWAQTNIKGGHGDEKFPVLDTDDLREAGRFARIKVS</sequence>
<dbReference type="Proteomes" id="UP001053296">
    <property type="component" value="Chromosome"/>
</dbReference>
<evidence type="ECO:0000313" key="1">
    <source>
        <dbReference type="EMBL" id="BCS88318.1"/>
    </source>
</evidence>
<protein>
    <recommendedName>
        <fullName evidence="3">DNA-directed DNA polymerase family A palm domain-containing protein</fullName>
    </recommendedName>
</protein>
<keyword evidence="2" id="KW-1185">Reference proteome</keyword>
<proteinExistence type="predicted"/>
<accession>A0ABM9SEH2</accession>
<gene>
    <name evidence="1" type="ORF">PSDVSF_15600</name>
</gene>
<evidence type="ECO:0000313" key="2">
    <source>
        <dbReference type="Proteomes" id="UP001053296"/>
    </source>
</evidence>
<organism evidence="1 2">
    <name type="scientific">Pseudodesulfovibrio sediminis</name>
    <dbReference type="NCBI Taxonomy" id="2810563"/>
    <lineage>
        <taxon>Bacteria</taxon>
        <taxon>Pseudomonadati</taxon>
        <taxon>Thermodesulfobacteriota</taxon>
        <taxon>Desulfovibrionia</taxon>
        <taxon>Desulfovibrionales</taxon>
        <taxon>Desulfovibrionaceae</taxon>
    </lineage>
</organism>
<evidence type="ECO:0008006" key="3">
    <source>
        <dbReference type="Google" id="ProtNLM"/>
    </source>
</evidence>
<reference evidence="1" key="1">
    <citation type="journal article" date="2022" name="Arch. Microbiol.">
        <title>Pseudodesulfovibrio sediminis sp. nov., a mesophilic and neutrophilic sulfate-reducing bacterium isolated from sediment of a brackish lake.</title>
        <authorList>
            <person name="Takahashi A."/>
            <person name="Kojima H."/>
            <person name="Watanabe M."/>
            <person name="Fukui M."/>
        </authorList>
    </citation>
    <scope>NUCLEOTIDE SEQUENCE</scope>
    <source>
        <strain evidence="1">SF6</strain>
    </source>
</reference>
<dbReference type="EMBL" id="AP024485">
    <property type="protein sequence ID" value="BCS88318.1"/>
    <property type="molecule type" value="Genomic_DNA"/>
</dbReference>
<name>A0ABM9SEH2_9BACT</name>